<feature type="transmembrane region" description="Helical" evidence="2">
    <location>
        <begin position="403"/>
        <end position="426"/>
    </location>
</feature>
<feature type="transmembrane region" description="Helical" evidence="2">
    <location>
        <begin position="291"/>
        <end position="309"/>
    </location>
</feature>
<dbReference type="Pfam" id="PF01963">
    <property type="entry name" value="TraB_PrgY_gumN"/>
    <property type="match status" value="1"/>
</dbReference>
<gene>
    <name evidence="3" type="ORF">ACFFFU_11635</name>
</gene>
<dbReference type="CDD" id="cd14726">
    <property type="entry name" value="TraB_PrgY-like"/>
    <property type="match status" value="1"/>
</dbReference>
<feature type="region of interest" description="Disordered" evidence="1">
    <location>
        <begin position="1"/>
        <end position="30"/>
    </location>
</feature>
<evidence type="ECO:0000256" key="2">
    <source>
        <dbReference type="SAM" id="Phobius"/>
    </source>
</evidence>
<evidence type="ECO:0000256" key="1">
    <source>
        <dbReference type="SAM" id="MobiDB-lite"/>
    </source>
</evidence>
<dbReference type="Proteomes" id="UP001589898">
    <property type="component" value="Unassembled WGS sequence"/>
</dbReference>
<dbReference type="InterPro" id="IPR005230">
    <property type="entry name" value="TraB_bac"/>
</dbReference>
<reference evidence="3 4" key="1">
    <citation type="submission" date="2024-09" db="EMBL/GenBank/DDBJ databases">
        <authorList>
            <person name="Sun Q."/>
            <person name="Mori K."/>
        </authorList>
    </citation>
    <scope>NUCLEOTIDE SEQUENCE [LARGE SCALE GENOMIC DNA]</scope>
    <source>
        <strain evidence="3 4">KCTC 52403</strain>
    </source>
</reference>
<keyword evidence="4" id="KW-1185">Reference proteome</keyword>
<keyword evidence="2" id="KW-1133">Transmembrane helix</keyword>
<dbReference type="PANTHER" id="PTHR21530">
    <property type="entry name" value="PHEROMONE SHUTDOWN PROTEIN"/>
    <property type="match status" value="1"/>
</dbReference>
<dbReference type="EMBL" id="JBHLTF010000032">
    <property type="protein sequence ID" value="MFC0718391.1"/>
    <property type="molecule type" value="Genomic_DNA"/>
</dbReference>
<protein>
    <submittedName>
        <fullName evidence="3">TraB/GumN family protein</fullName>
    </submittedName>
</protein>
<name>A0ABV6T1V0_9GAMM</name>
<dbReference type="NCBIfam" id="TIGR00261">
    <property type="entry name" value="traB"/>
    <property type="match status" value="1"/>
</dbReference>
<proteinExistence type="predicted"/>
<comment type="caution">
    <text evidence="3">The sequence shown here is derived from an EMBL/GenBank/DDBJ whole genome shotgun (WGS) entry which is preliminary data.</text>
</comment>
<accession>A0ABV6T1V0</accession>
<dbReference type="InterPro" id="IPR046345">
    <property type="entry name" value="TraB_PrgY-like"/>
</dbReference>
<sequence length="431" mass="45710">MTETPAGPDADPVTAAPATDPSGPHRDASADAAGAAFDLAAQPHAIVERDGVRYTLLGTAHVSRASVDAVRAAIATGAYDAVAVELDEQRLQAMTDPDALGRMDLVKVLREGKTPLFAANLALAAYQRRLAEQMGVEPGAELKAAAADAGARGLPLQLIDRNVGLTFKRAMQRLGWWGRAKVSASLLMGLLSSDEVGEDEIERLKQGDVLESSFSEFAGETPELYETIIAERDRYMAARLREAPTGAREVLAVVGAGHLKGLAEHLRDDTAPPAELRASLEQVKQKSRVPWMELVIGTIVIGGFAWGFWQGGIDVGADLLLQWVLVTGVLGALGCAIAGGHPLSILSAFIASPLTPLHPALASGTVSAVVEAMLRKPTYADFMALREDVNSARGWWRNRVARVLLNFFLTSLGTAIGVWTGGLRILGTLFG</sequence>
<evidence type="ECO:0000313" key="3">
    <source>
        <dbReference type="EMBL" id="MFC0718391.1"/>
    </source>
</evidence>
<dbReference type="RefSeq" id="WP_189495694.1">
    <property type="nucleotide sequence ID" value="NZ_BMZT01000003.1"/>
</dbReference>
<evidence type="ECO:0000313" key="4">
    <source>
        <dbReference type="Proteomes" id="UP001589898"/>
    </source>
</evidence>
<feature type="compositionally biased region" description="Low complexity" evidence="1">
    <location>
        <begin position="1"/>
        <end position="21"/>
    </location>
</feature>
<dbReference type="InterPro" id="IPR002816">
    <property type="entry name" value="TraB/PrgY/GumN_fam"/>
</dbReference>
<dbReference type="PANTHER" id="PTHR21530:SF7">
    <property type="entry name" value="TRAB DOMAIN-CONTAINING PROTEIN"/>
    <property type="match status" value="1"/>
</dbReference>
<keyword evidence="2" id="KW-0812">Transmembrane</keyword>
<organism evidence="3 4">
    <name type="scientific">Luteimonas padinae</name>
    <dbReference type="NCBI Taxonomy" id="1714359"/>
    <lineage>
        <taxon>Bacteria</taxon>
        <taxon>Pseudomonadati</taxon>
        <taxon>Pseudomonadota</taxon>
        <taxon>Gammaproteobacteria</taxon>
        <taxon>Lysobacterales</taxon>
        <taxon>Lysobacteraceae</taxon>
        <taxon>Luteimonas</taxon>
    </lineage>
</organism>
<keyword evidence="2" id="KW-0472">Membrane</keyword>
<feature type="transmembrane region" description="Helical" evidence="2">
    <location>
        <begin position="321"/>
        <end position="340"/>
    </location>
</feature>